<proteinExistence type="predicted"/>
<dbReference type="EMBL" id="OUNR01000001">
    <property type="protein sequence ID" value="SPP63774.1"/>
    <property type="molecule type" value="Genomic_DNA"/>
</dbReference>
<dbReference type="InParanoid" id="A0A330L2A5"/>
<dbReference type="AlphaFoldDB" id="A0A330L2A5"/>
<feature type="region of interest" description="Disordered" evidence="1">
    <location>
        <begin position="1"/>
        <end position="39"/>
    </location>
</feature>
<evidence type="ECO:0000313" key="3">
    <source>
        <dbReference type="Proteomes" id="UP000248168"/>
    </source>
</evidence>
<evidence type="ECO:0000313" key="2">
    <source>
        <dbReference type="EMBL" id="SPP63774.1"/>
    </source>
</evidence>
<keyword evidence="3" id="KW-1185">Reference proteome</keyword>
<gene>
    <name evidence="2" type="ORF">NITLEN_10860</name>
</gene>
<organism evidence="2 3">
    <name type="scientific">Nitrospira lenta</name>
    <dbReference type="NCBI Taxonomy" id="1436998"/>
    <lineage>
        <taxon>Bacteria</taxon>
        <taxon>Pseudomonadati</taxon>
        <taxon>Nitrospirota</taxon>
        <taxon>Nitrospiria</taxon>
        <taxon>Nitrospirales</taxon>
        <taxon>Nitrospiraceae</taxon>
        <taxon>Nitrospira</taxon>
    </lineage>
</organism>
<protein>
    <submittedName>
        <fullName evidence="2">Uncharacterized protein</fullName>
    </submittedName>
</protein>
<accession>A0A330L2A5</accession>
<evidence type="ECO:0000256" key="1">
    <source>
        <dbReference type="SAM" id="MobiDB-lite"/>
    </source>
</evidence>
<sequence>MTGGRKHKTSPKVTAGIDPRRALRFDRSPQKRRPKDSLNPLDLCKPRRIVLNSRCIISLSGKRIALPYGIGSLWLESKGLGEDFYRIEEKTRQQYKEKQVQHAKLYPTDSNRTYRRRFIATLDRVTVYKSVLHGIIARAI</sequence>
<dbReference type="Proteomes" id="UP000248168">
    <property type="component" value="Unassembled WGS sequence"/>
</dbReference>
<feature type="compositionally biased region" description="Basic residues" evidence="1">
    <location>
        <begin position="1"/>
        <end position="10"/>
    </location>
</feature>
<name>A0A330L2A5_9BACT</name>
<reference evidence="3" key="1">
    <citation type="submission" date="2018-04" db="EMBL/GenBank/DDBJ databases">
        <authorList>
            <person name="Lucker S."/>
            <person name="Sakoula D."/>
        </authorList>
    </citation>
    <scope>NUCLEOTIDE SEQUENCE [LARGE SCALE GENOMIC DNA]</scope>
</reference>
<feature type="compositionally biased region" description="Basic and acidic residues" evidence="1">
    <location>
        <begin position="18"/>
        <end position="29"/>
    </location>
</feature>